<dbReference type="Proteomes" id="UP001201812">
    <property type="component" value="Unassembled WGS sequence"/>
</dbReference>
<dbReference type="InterPro" id="IPR001461">
    <property type="entry name" value="Aspartic_peptidase_A1"/>
</dbReference>
<dbReference type="InterPro" id="IPR034164">
    <property type="entry name" value="Pepsin-like_dom"/>
</dbReference>
<accession>A0AAD4N756</accession>
<sequence>MPARVISTKEEAHFVHQRNTGFGIATNALVMNMPEEKLSSSTELFSSSNFLMAEISVGSSEQSQMVIFHNIIPVSYLINGDNCTGDLCNVRERYKPSQSKTFQSNGTTVKIDKNWNGTLSKDLLKIGQLSANQTFLLLNTSFDLALECDGLLSLAYSTTDSEEKMSVENLLEQFDEKVVSIWLDDSPSANNAKITFGAKDITNCQDDWYFTDIQPLDVQTVKTRNYWALPASKLQINNTTYRDQSLVISTEGGGVWGPKTIIDSVMKDLMEKMNISAVPLTMGCHQTVWPTFKFTVNSRVFEIQPRDYIQEALRDKTYNSPSLQGFSCVSRCFEDVSHIAVIYPNSNSVKLLDSPVRDMYAPVVLRQQHRQHLVRRALLFPTSLCGL</sequence>
<organism evidence="3 4">
    <name type="scientific">Ditylenchus destructor</name>
    <dbReference type="NCBI Taxonomy" id="166010"/>
    <lineage>
        <taxon>Eukaryota</taxon>
        <taxon>Metazoa</taxon>
        <taxon>Ecdysozoa</taxon>
        <taxon>Nematoda</taxon>
        <taxon>Chromadorea</taxon>
        <taxon>Rhabditida</taxon>
        <taxon>Tylenchina</taxon>
        <taxon>Tylenchomorpha</taxon>
        <taxon>Sphaerularioidea</taxon>
        <taxon>Anguinidae</taxon>
        <taxon>Anguininae</taxon>
        <taxon>Ditylenchus</taxon>
    </lineage>
</organism>
<evidence type="ECO:0000259" key="2">
    <source>
        <dbReference type="PROSITE" id="PS51767"/>
    </source>
</evidence>
<dbReference type="GO" id="GO:0006508">
    <property type="term" value="P:proteolysis"/>
    <property type="evidence" value="ECO:0007669"/>
    <property type="project" value="UniProtKB-KW"/>
</dbReference>
<feature type="domain" description="Peptidase A1" evidence="2">
    <location>
        <begin position="51"/>
        <end position="374"/>
    </location>
</feature>
<dbReference type="PANTHER" id="PTHR47966">
    <property type="entry name" value="BETA-SITE APP-CLEAVING ENZYME, ISOFORM A-RELATED"/>
    <property type="match status" value="1"/>
</dbReference>
<dbReference type="GO" id="GO:0005764">
    <property type="term" value="C:lysosome"/>
    <property type="evidence" value="ECO:0007669"/>
    <property type="project" value="TreeGrafter"/>
</dbReference>
<comment type="similarity">
    <text evidence="1">Belongs to the peptidase A1 family.</text>
</comment>
<name>A0AAD4N756_9BILA</name>
<keyword evidence="4" id="KW-1185">Reference proteome</keyword>
<evidence type="ECO:0000256" key="1">
    <source>
        <dbReference type="ARBA" id="ARBA00007447"/>
    </source>
</evidence>
<keyword evidence="3" id="KW-0378">Hydrolase</keyword>
<dbReference type="GO" id="GO:0004190">
    <property type="term" value="F:aspartic-type endopeptidase activity"/>
    <property type="evidence" value="ECO:0007669"/>
    <property type="project" value="InterPro"/>
</dbReference>
<keyword evidence="3" id="KW-0645">Protease</keyword>
<proteinExistence type="inferred from homology"/>
<dbReference type="PANTHER" id="PTHR47966:SF8">
    <property type="entry name" value="ASPARTIC PROTEASE 1-RELATED"/>
    <property type="match status" value="1"/>
</dbReference>
<evidence type="ECO:0000313" key="4">
    <source>
        <dbReference type="Proteomes" id="UP001201812"/>
    </source>
</evidence>
<dbReference type="CDD" id="cd05471">
    <property type="entry name" value="pepsin_like"/>
    <property type="match status" value="1"/>
</dbReference>
<dbReference type="Gene3D" id="2.40.70.10">
    <property type="entry name" value="Acid Proteases"/>
    <property type="match status" value="2"/>
</dbReference>
<dbReference type="EMBL" id="JAKKPZ010000012">
    <property type="protein sequence ID" value="KAI1715019.1"/>
    <property type="molecule type" value="Genomic_DNA"/>
</dbReference>
<dbReference type="Pfam" id="PF00026">
    <property type="entry name" value="Asp"/>
    <property type="match status" value="1"/>
</dbReference>
<evidence type="ECO:0000313" key="3">
    <source>
        <dbReference type="EMBL" id="KAI1715019.1"/>
    </source>
</evidence>
<comment type="caution">
    <text evidence="3">The sequence shown here is derived from an EMBL/GenBank/DDBJ whole genome shotgun (WGS) entry which is preliminary data.</text>
</comment>
<dbReference type="AlphaFoldDB" id="A0AAD4N756"/>
<protein>
    <submittedName>
        <fullName evidence="3">Eukaryotic aspartyl protease domain-containing protein</fullName>
    </submittedName>
</protein>
<dbReference type="InterPro" id="IPR021109">
    <property type="entry name" value="Peptidase_aspartic_dom_sf"/>
</dbReference>
<dbReference type="PROSITE" id="PS51767">
    <property type="entry name" value="PEPTIDASE_A1"/>
    <property type="match status" value="1"/>
</dbReference>
<reference evidence="3" key="1">
    <citation type="submission" date="2022-01" db="EMBL/GenBank/DDBJ databases">
        <title>Genome Sequence Resource for Two Populations of Ditylenchus destructor, the Migratory Endoparasitic Phytonematode.</title>
        <authorList>
            <person name="Zhang H."/>
            <person name="Lin R."/>
            <person name="Xie B."/>
        </authorList>
    </citation>
    <scope>NUCLEOTIDE SEQUENCE</scope>
    <source>
        <strain evidence="3">BazhouSP</strain>
    </source>
</reference>
<gene>
    <name evidence="3" type="ORF">DdX_08296</name>
</gene>
<dbReference type="InterPro" id="IPR033121">
    <property type="entry name" value="PEPTIDASE_A1"/>
</dbReference>
<dbReference type="SUPFAM" id="SSF50630">
    <property type="entry name" value="Acid proteases"/>
    <property type="match status" value="1"/>
</dbReference>